<dbReference type="AlphaFoldDB" id="A0A821FAD4"/>
<proteinExistence type="predicted"/>
<name>A0A821FAD4_9BILA</name>
<protein>
    <submittedName>
        <fullName evidence="1">Uncharacterized protein</fullName>
    </submittedName>
</protein>
<evidence type="ECO:0000313" key="2">
    <source>
        <dbReference type="Proteomes" id="UP000663862"/>
    </source>
</evidence>
<gene>
    <name evidence="1" type="ORF">TSG867_LOCUS30627</name>
</gene>
<dbReference type="Proteomes" id="UP000663862">
    <property type="component" value="Unassembled WGS sequence"/>
</dbReference>
<reference evidence="1" key="1">
    <citation type="submission" date="2021-02" db="EMBL/GenBank/DDBJ databases">
        <authorList>
            <person name="Nowell W R."/>
        </authorList>
    </citation>
    <scope>NUCLEOTIDE SEQUENCE</scope>
</reference>
<accession>A0A821FAD4</accession>
<evidence type="ECO:0000313" key="1">
    <source>
        <dbReference type="EMBL" id="CAF4648431.1"/>
    </source>
</evidence>
<organism evidence="1 2">
    <name type="scientific">Rotaria socialis</name>
    <dbReference type="NCBI Taxonomy" id="392032"/>
    <lineage>
        <taxon>Eukaryota</taxon>
        <taxon>Metazoa</taxon>
        <taxon>Spiralia</taxon>
        <taxon>Gnathifera</taxon>
        <taxon>Rotifera</taxon>
        <taxon>Eurotatoria</taxon>
        <taxon>Bdelloidea</taxon>
        <taxon>Philodinida</taxon>
        <taxon>Philodinidae</taxon>
        <taxon>Rotaria</taxon>
    </lineage>
</organism>
<sequence>MYYLHNKKGQKLLADNLLNIEQQPSLDISTVLAPYKMHFHAEQEWMYGCIETYGKLSCNETAIYAGILALISAISGDAYYVDECNGQEPPLNLYVHIIGEPGGHLDKKNESAAPESKFLTQAYDGIHNESGGTGTTKHVIADGKLAIFGASTGQRYAFNMRNFTQNIENDGVLIRMSYLVMPYGGAKSISNRIPISMPNVLHIGAVILLLIKSVYPIQLRFEKLQSDFDNEPPRTFFLEKSNENLQKVSYKQQN</sequence>
<comment type="caution">
    <text evidence="1">The sequence shown here is derived from an EMBL/GenBank/DDBJ whole genome shotgun (WGS) entry which is preliminary data.</text>
</comment>
<dbReference type="EMBL" id="CAJOBQ010005018">
    <property type="protein sequence ID" value="CAF4648431.1"/>
    <property type="molecule type" value="Genomic_DNA"/>
</dbReference>